<dbReference type="AlphaFoldDB" id="A0A918INF7"/>
<dbReference type="EMBL" id="BMYQ01000001">
    <property type="protein sequence ID" value="GGW23801.1"/>
    <property type="molecule type" value="Genomic_DNA"/>
</dbReference>
<reference evidence="1" key="2">
    <citation type="submission" date="2020-09" db="EMBL/GenBank/DDBJ databases">
        <authorList>
            <person name="Sun Q."/>
            <person name="Kim S."/>
        </authorList>
    </citation>
    <scope>NUCLEOTIDE SEQUENCE</scope>
    <source>
        <strain evidence="1">KCTC 23714</strain>
    </source>
</reference>
<evidence type="ECO:0000313" key="1">
    <source>
        <dbReference type="EMBL" id="GGW23801.1"/>
    </source>
</evidence>
<dbReference type="InterPro" id="IPR029014">
    <property type="entry name" value="NiFe-Hase_large"/>
</dbReference>
<organism evidence="1 2">
    <name type="scientific">Gemmobacter lanyuensis</name>
    <dbReference type="NCBI Taxonomy" id="1054497"/>
    <lineage>
        <taxon>Bacteria</taxon>
        <taxon>Pseudomonadati</taxon>
        <taxon>Pseudomonadota</taxon>
        <taxon>Alphaproteobacteria</taxon>
        <taxon>Rhodobacterales</taxon>
        <taxon>Paracoccaceae</taxon>
        <taxon>Gemmobacter</taxon>
    </lineage>
</organism>
<sequence length="296" mass="31410">MQGALQITLTEAGGDLVPRLVPPRALPLAPLVRGKTPEEVVELLPRLFNLCAASQALALRLALDLPADAGAMAALRRDVLRDHLFRLLVNWPRHLGLPPRALPPGWDQDAAVVERSVFGSARPVVLDDWLARGEGVAPVIAALAEGFAPGEGVGPDLPLWSPEGEGPCENSLAARHADHPILQRLAVRGGRGPLWRAMGRVLDVAACLDDTLPQPRRIAPGRAVAPASRGMFRVSVRVLGGRVLGVDRRTPTDDMLPLALGAALARLPAAKRALAPLLVDLFDPCMAVQIREGGDA</sequence>
<name>A0A918INF7_9RHOB</name>
<dbReference type="Proteomes" id="UP000628984">
    <property type="component" value="Unassembled WGS sequence"/>
</dbReference>
<dbReference type="RefSeq" id="WP_189632577.1">
    <property type="nucleotide sequence ID" value="NZ_BMYQ01000001.1"/>
</dbReference>
<reference evidence="1" key="1">
    <citation type="journal article" date="2014" name="Int. J. Syst. Evol. Microbiol.">
        <title>Complete genome sequence of Corynebacterium casei LMG S-19264T (=DSM 44701T), isolated from a smear-ripened cheese.</title>
        <authorList>
            <consortium name="US DOE Joint Genome Institute (JGI-PGF)"/>
            <person name="Walter F."/>
            <person name="Albersmeier A."/>
            <person name="Kalinowski J."/>
            <person name="Ruckert C."/>
        </authorList>
    </citation>
    <scope>NUCLEOTIDE SEQUENCE</scope>
    <source>
        <strain evidence="1">KCTC 23714</strain>
    </source>
</reference>
<evidence type="ECO:0000313" key="2">
    <source>
        <dbReference type="Proteomes" id="UP000628984"/>
    </source>
</evidence>
<keyword evidence="2" id="KW-1185">Reference proteome</keyword>
<gene>
    <name evidence="1" type="primary">hupK</name>
    <name evidence="1" type="ORF">GCM10011452_08870</name>
</gene>
<accession>A0A918INF7</accession>
<proteinExistence type="predicted"/>
<protein>
    <submittedName>
        <fullName evidence="1">HupK protein</fullName>
    </submittedName>
</protein>
<dbReference type="SUPFAM" id="SSF56762">
    <property type="entry name" value="HydB/Nqo4-like"/>
    <property type="match status" value="1"/>
</dbReference>
<comment type="caution">
    <text evidence="1">The sequence shown here is derived from an EMBL/GenBank/DDBJ whole genome shotgun (WGS) entry which is preliminary data.</text>
</comment>